<evidence type="ECO:0000256" key="8">
    <source>
        <dbReference type="ARBA" id="ARBA00048017"/>
    </source>
</evidence>
<dbReference type="GO" id="GO:0004402">
    <property type="term" value="F:histone acetyltransferase activity"/>
    <property type="evidence" value="ECO:0007669"/>
    <property type="project" value="InterPro"/>
</dbReference>
<evidence type="ECO:0000313" key="11">
    <source>
        <dbReference type="EMBL" id="CAB3383957.1"/>
    </source>
</evidence>
<dbReference type="InterPro" id="IPR017380">
    <property type="entry name" value="Hist_AcTrfase_B-typ_cat-su"/>
</dbReference>
<keyword evidence="6" id="KW-0539">Nucleus</keyword>
<comment type="catalytic activity">
    <reaction evidence="8">
        <text>L-lysyl-[protein] + acetyl-CoA = N(6)-acetyl-L-lysyl-[protein] + CoA + H(+)</text>
        <dbReference type="Rhea" id="RHEA:45948"/>
        <dbReference type="Rhea" id="RHEA-COMP:9752"/>
        <dbReference type="Rhea" id="RHEA-COMP:10731"/>
        <dbReference type="ChEBI" id="CHEBI:15378"/>
        <dbReference type="ChEBI" id="CHEBI:29969"/>
        <dbReference type="ChEBI" id="CHEBI:57287"/>
        <dbReference type="ChEBI" id="CHEBI:57288"/>
        <dbReference type="ChEBI" id="CHEBI:61930"/>
        <dbReference type="EC" id="2.3.1.48"/>
    </reaction>
</comment>
<evidence type="ECO:0000313" key="12">
    <source>
        <dbReference type="Proteomes" id="UP000494165"/>
    </source>
</evidence>
<keyword evidence="12" id="KW-1185">Reference proteome</keyword>
<feature type="domain" description="Histone acetyl transferase HAT1 N-terminal" evidence="9">
    <location>
        <begin position="54"/>
        <end position="214"/>
    </location>
</feature>
<sequence>MEPPAEVYDESDGENSVDGHEEESVYLFDLVKPDSKEATIWNALNMNPYGLSAWATDSVEAMKLKLVRCVKDMDDSDLNFKPEMTYQVFGQKEIIAGFKDLQVNLVYGAGSLRTLLDIKFSKKIDANVLEAENVEEKLNGFIPKDYFTSIDNFSMGLDKEEKEFTPPGEKIREFSIETESGEQTFEIYNAAPYKDNKMKSYCERMQTFIMWYIEAASFVELDDEKWNFFLLFEKYKFDNSTRYAFVGFVSTYEFYCYPDNIRPRISQMLILPPFQKAGLGVELLSSTHDFYRGISKVTDIAVESPSHEFQRLRDFVDCLACQKLPEFAPSKLKDNFSKEMEAVAKGKLKMGKKQAQRVYNILKLHSCNREREEDLEAYMDYLKKQADKQNQRTHERAKKKGLMKMEREILVEMIPSLNPEYRISSVTQAATSMFEQFVKVVSRLERDADEDD</sequence>
<dbReference type="EMBL" id="CADEPI010000332">
    <property type="protein sequence ID" value="CAB3383957.1"/>
    <property type="molecule type" value="Genomic_DNA"/>
</dbReference>
<dbReference type="EC" id="2.3.1.48" evidence="3"/>
<dbReference type="OrthoDB" id="10253098at2759"/>
<organism evidence="11 12">
    <name type="scientific">Cloeon dipterum</name>
    <dbReference type="NCBI Taxonomy" id="197152"/>
    <lineage>
        <taxon>Eukaryota</taxon>
        <taxon>Metazoa</taxon>
        <taxon>Ecdysozoa</taxon>
        <taxon>Arthropoda</taxon>
        <taxon>Hexapoda</taxon>
        <taxon>Insecta</taxon>
        <taxon>Pterygota</taxon>
        <taxon>Palaeoptera</taxon>
        <taxon>Ephemeroptera</taxon>
        <taxon>Pisciforma</taxon>
        <taxon>Baetidae</taxon>
        <taxon>Cloeon</taxon>
    </lineage>
</organism>
<dbReference type="Gene3D" id="3.90.360.10">
    <property type="entry name" value="Histone acetyl transferase 1 (HAT1), N-terminal domain"/>
    <property type="match status" value="1"/>
</dbReference>
<dbReference type="GO" id="GO:0005634">
    <property type="term" value="C:nucleus"/>
    <property type="evidence" value="ECO:0007669"/>
    <property type="project" value="UniProtKB-SubCell"/>
</dbReference>
<dbReference type="InterPro" id="IPR019467">
    <property type="entry name" value="Hat1_N"/>
</dbReference>
<evidence type="ECO:0000256" key="2">
    <source>
        <dbReference type="ARBA" id="ARBA00010543"/>
    </source>
</evidence>
<evidence type="ECO:0000256" key="1">
    <source>
        <dbReference type="ARBA" id="ARBA00004123"/>
    </source>
</evidence>
<dbReference type="SUPFAM" id="SSF55729">
    <property type="entry name" value="Acyl-CoA N-acyltransferases (Nat)"/>
    <property type="match status" value="1"/>
</dbReference>
<feature type="domain" description="Histone acetyltransferase type B catalytic subunit C-terminal" evidence="10">
    <location>
        <begin position="313"/>
        <end position="364"/>
    </location>
</feature>
<evidence type="ECO:0000256" key="7">
    <source>
        <dbReference type="ARBA" id="ARBA00023315"/>
    </source>
</evidence>
<name>A0A8S1DSZ9_9INSE</name>
<evidence type="ECO:0000256" key="5">
    <source>
        <dbReference type="ARBA" id="ARBA00022679"/>
    </source>
</evidence>
<dbReference type="GO" id="GO:0031509">
    <property type="term" value="P:subtelomeric heterochromatin formation"/>
    <property type="evidence" value="ECO:0007669"/>
    <property type="project" value="InterPro"/>
</dbReference>
<dbReference type="Pfam" id="PF21183">
    <property type="entry name" value="HAT1_C"/>
    <property type="match status" value="1"/>
</dbReference>
<dbReference type="Proteomes" id="UP000494165">
    <property type="component" value="Unassembled WGS sequence"/>
</dbReference>
<accession>A0A8S1DSZ9</accession>
<evidence type="ECO:0000256" key="4">
    <source>
        <dbReference type="ARBA" id="ARBA00021268"/>
    </source>
</evidence>
<proteinExistence type="inferred from homology"/>
<dbReference type="AlphaFoldDB" id="A0A8S1DSZ9"/>
<evidence type="ECO:0000256" key="6">
    <source>
        <dbReference type="ARBA" id="ARBA00023242"/>
    </source>
</evidence>
<comment type="subcellular location">
    <subcellularLocation>
        <location evidence="1">Nucleus</location>
    </subcellularLocation>
</comment>
<evidence type="ECO:0000256" key="3">
    <source>
        <dbReference type="ARBA" id="ARBA00013184"/>
    </source>
</evidence>
<dbReference type="PANTHER" id="PTHR12046">
    <property type="entry name" value="HISTONE ACETYLTRANSFERASE TYPE B CATALYTIC SUBUNIT"/>
    <property type="match status" value="1"/>
</dbReference>
<dbReference type="GO" id="GO:0042393">
    <property type="term" value="F:histone binding"/>
    <property type="evidence" value="ECO:0007669"/>
    <property type="project" value="InterPro"/>
</dbReference>
<reference evidence="11 12" key="1">
    <citation type="submission" date="2020-04" db="EMBL/GenBank/DDBJ databases">
        <authorList>
            <person name="Alioto T."/>
            <person name="Alioto T."/>
            <person name="Gomez Garrido J."/>
        </authorList>
    </citation>
    <scope>NUCLEOTIDE SEQUENCE [LARGE SCALE GENOMIC DNA]</scope>
</reference>
<gene>
    <name evidence="11" type="ORF">CLODIP_2_CD02788</name>
</gene>
<dbReference type="Gene3D" id="3.40.630.30">
    <property type="match status" value="1"/>
</dbReference>
<protein>
    <recommendedName>
        <fullName evidence="4">Histone acetyltransferase type B catalytic subunit</fullName>
        <ecNumber evidence="3">2.3.1.48</ecNumber>
    </recommendedName>
</protein>
<dbReference type="InterPro" id="IPR037113">
    <property type="entry name" value="Hat1_N_sf"/>
</dbReference>
<evidence type="ECO:0000259" key="10">
    <source>
        <dbReference type="Pfam" id="PF21183"/>
    </source>
</evidence>
<keyword evidence="5" id="KW-0808">Transferase</keyword>
<comment type="caution">
    <text evidence="11">The sequence shown here is derived from an EMBL/GenBank/DDBJ whole genome shotgun (WGS) entry which is preliminary data.</text>
</comment>
<dbReference type="InterPro" id="IPR048776">
    <property type="entry name" value="HAT1_C"/>
</dbReference>
<dbReference type="Pfam" id="PF10394">
    <property type="entry name" value="Hat1_N"/>
    <property type="match status" value="1"/>
</dbReference>
<comment type="similarity">
    <text evidence="2">Belongs to the HAT1 family.</text>
</comment>
<dbReference type="GO" id="GO:0000781">
    <property type="term" value="C:chromosome, telomeric region"/>
    <property type="evidence" value="ECO:0007669"/>
    <property type="project" value="GOC"/>
</dbReference>
<evidence type="ECO:0000259" key="9">
    <source>
        <dbReference type="Pfam" id="PF10394"/>
    </source>
</evidence>
<dbReference type="InterPro" id="IPR013523">
    <property type="entry name" value="Hist_AcTrfase_HAT1_C"/>
</dbReference>
<keyword evidence="7" id="KW-0012">Acyltransferase</keyword>
<dbReference type="Gene3D" id="1.10.10.390">
    <property type="match status" value="1"/>
</dbReference>
<dbReference type="InterPro" id="IPR016181">
    <property type="entry name" value="Acyl_CoA_acyltransferase"/>
</dbReference>